<gene>
    <name evidence="1" type="primary">A685bR</name>
</gene>
<reference evidence="1 2" key="7">
    <citation type="journal article" date="2000" name="Virology">
        <title>Characterization of a beta-1,3-glucanase encoded by chlorella virus PBCV-1.</title>
        <authorList>
            <person name="Sun L."/>
            <person name="Gurnon J.R."/>
            <person name="Adams B.J."/>
            <person name="Graves M.V."/>
            <person name="Van Etten J.L."/>
        </authorList>
    </citation>
    <scope>NUCLEOTIDE SEQUENCE [LARGE SCALE GENOMIC DNA]</scope>
</reference>
<reference evidence="1 2" key="8">
    <citation type="journal article" date="2010" name="J. Virol.">
        <title>Microarray analysis of Paramecium bursaria chlorella virus 1 transcription.</title>
        <authorList>
            <person name="Yanai-Balser G.M."/>
            <person name="Duncan G.A."/>
            <person name="Eudy J.D."/>
            <person name="Wang D."/>
            <person name="Li X."/>
            <person name="Agarkova I.V."/>
            <person name="Dunigan D.D."/>
            <person name="Van Etten J.L."/>
        </authorList>
    </citation>
    <scope>NUCLEOTIDE SEQUENCE [LARGE SCALE GENOMIC DNA]</scope>
</reference>
<name>F8TU87_PBCV1</name>
<dbReference type="KEGG" id="vg:10971168"/>
<sequence length="56" mass="6326">MSLPNHTRVFKNGPTAEEGAAATKETLRFFFVKPFKWLAAKMSVPTYNCECCKCPK</sequence>
<evidence type="ECO:0000313" key="2">
    <source>
        <dbReference type="Proteomes" id="UP000000862"/>
    </source>
</evidence>
<dbReference type="Proteomes" id="UP000000862">
    <property type="component" value="Segment"/>
</dbReference>
<dbReference type="RefSeq" id="YP_004679003.1">
    <property type="nucleotide sequence ID" value="NC_000852.5"/>
</dbReference>
<reference evidence="1 2" key="1">
    <citation type="journal article" date="1995" name="Virology">
        <title>Analysis of 45 kb of DNA located at the left end of the chlorella virus PBCV-1 genome.</title>
        <authorList>
            <person name="Lu Z."/>
            <person name="Li Y."/>
            <person name="Zhang Y."/>
            <person name="Kutish G.F."/>
            <person name="Rock D.L."/>
            <person name="Van Etten J.L."/>
        </authorList>
    </citation>
    <scope>NUCLEOTIDE SEQUENCE [LARGE SCALE GENOMIC DNA]</scope>
</reference>
<dbReference type="EMBL" id="JF411744">
    <property type="protein sequence ID" value="AEI70148.1"/>
    <property type="molecule type" value="Genomic_DNA"/>
</dbReference>
<reference evidence="1 2" key="5">
    <citation type="journal article" date="1997" name="Virology">
        <title>Analysis of 74 kb of DNA located at the right end of the 330-kb chlorella virus PBCV-1 genome.</title>
        <authorList>
            <person name="Li Y."/>
            <person name="Lu Z."/>
            <person name="Sun L."/>
            <person name="Ropp S."/>
            <person name="Kutish G.F."/>
            <person name="Rock D.L."/>
            <person name="Van Etten J.L."/>
        </authorList>
    </citation>
    <scope>NUCLEOTIDE SEQUENCE [LARGE SCALE GENOMIC DNA]</scope>
</reference>
<organismHost>
    <name type="scientific">Chlorella</name>
    <dbReference type="NCBI Taxonomy" id="3071"/>
</organismHost>
<protein>
    <submittedName>
        <fullName evidence="1">Uncharacterized protein</fullName>
    </submittedName>
</protein>
<organism evidence="1 2">
    <name type="scientific">Paramecium bursaria Chlorella virus 1</name>
    <name type="common">PBCV-1</name>
    <dbReference type="NCBI Taxonomy" id="10506"/>
    <lineage>
        <taxon>Viruses</taxon>
        <taxon>Varidnaviria</taxon>
        <taxon>Bamfordvirae</taxon>
        <taxon>Nucleocytoviricota</taxon>
        <taxon>Megaviricetes</taxon>
        <taxon>Algavirales</taxon>
        <taxon>Phycodnaviridae</taxon>
        <taxon>Chlorovirus</taxon>
        <taxon>Chlorovirus vanettense</taxon>
    </lineage>
</organism>
<reference evidence="1 2" key="3">
    <citation type="journal article" date="1996" name="Virology">
        <title>Analysis of 94 kb of the chlorella virus PBCV-1 330-kb genome: map positions 88 to 182.</title>
        <authorList>
            <person name="Lu Z."/>
            <person name="Li Y."/>
            <person name="Que Q."/>
            <person name="Kutish G.F."/>
            <person name="Rock D.L."/>
            <person name="Van Etten J.L."/>
        </authorList>
    </citation>
    <scope>NUCLEOTIDE SEQUENCE [LARGE SCALE GENOMIC DNA]</scope>
</reference>
<accession>F8TU87</accession>
<reference evidence="1 2" key="6">
    <citation type="journal article" date="1999" name="Virology">
        <title>Chlorella virus PBCV-1 encodes a functional homospermidine synthase.</title>
        <authorList>
            <person name="Kaiser A."/>
            <person name="Vollmert M."/>
            <person name="Tholl D."/>
            <person name="Graves M.V."/>
            <person name="Gurnon J.R."/>
            <person name="Xing W."/>
            <person name="Lisec A.D."/>
            <person name="Nickerson K.W."/>
            <person name="Van Etten J.L."/>
        </authorList>
    </citation>
    <scope>NUCLEOTIDE SEQUENCE [LARGE SCALE GENOMIC DNA]</scope>
</reference>
<dbReference type="GeneID" id="10971168"/>
<reference evidence="1 2" key="4">
    <citation type="journal article" date="1996" name="Virology">
        <title>Analysis of 76 kb of the chlorella virus PBCV-1 330-kb genome: map positions 182 to 258.</title>
        <authorList>
            <person name="Kutish G.F."/>
            <person name="Li Y."/>
            <person name="Lu Z."/>
            <person name="Furuta M."/>
            <person name="Rock D.L."/>
            <person name="Van Etten J.L."/>
        </authorList>
    </citation>
    <scope>NUCLEOTIDE SEQUENCE [LARGE SCALE GENOMIC DNA]</scope>
</reference>
<evidence type="ECO:0000313" key="1">
    <source>
        <dbReference type="EMBL" id="AEI70148.1"/>
    </source>
</evidence>
<proteinExistence type="predicted"/>
<keyword evidence="2" id="KW-1185">Reference proteome</keyword>
<reference evidence="1 2" key="2">
    <citation type="journal article" date="1995" name="Virology">
        <title>Analysis of 43 kb of the Chlorella virus PBCV-1 330-kb genome: map positions 45 to 88.</title>
        <authorList>
            <person name="Li Y."/>
            <person name="Lu Z."/>
            <person name="Burbank D.E."/>
            <person name="Kutish G.F."/>
            <person name="Rock D.L."/>
            <person name="Van Etten J.L."/>
        </authorList>
    </citation>
    <scope>NUCLEOTIDE SEQUENCE [LARGE SCALE GENOMIC DNA]</scope>
</reference>